<keyword evidence="4" id="KW-0133">Cell shape</keyword>
<feature type="transmembrane region" description="Helical" evidence="8">
    <location>
        <begin position="44"/>
        <end position="63"/>
    </location>
</feature>
<dbReference type="AlphaFoldDB" id="A0AAE0FF66"/>
<keyword evidence="7 8" id="KW-0472">Membrane</keyword>
<gene>
    <name evidence="9" type="ORF">CYMTET_32381</name>
</gene>
<evidence type="ECO:0000256" key="8">
    <source>
        <dbReference type="SAM" id="Phobius"/>
    </source>
</evidence>
<evidence type="ECO:0000256" key="3">
    <source>
        <dbReference type="ARBA" id="ARBA00022692"/>
    </source>
</evidence>
<keyword evidence="3 8" id="KW-0812">Transmembrane</keyword>
<organism evidence="9 10">
    <name type="scientific">Cymbomonas tetramitiformis</name>
    <dbReference type="NCBI Taxonomy" id="36881"/>
    <lineage>
        <taxon>Eukaryota</taxon>
        <taxon>Viridiplantae</taxon>
        <taxon>Chlorophyta</taxon>
        <taxon>Pyramimonadophyceae</taxon>
        <taxon>Pyramimonadales</taxon>
        <taxon>Pyramimonadaceae</taxon>
        <taxon>Cymbomonas</taxon>
    </lineage>
</organism>
<keyword evidence="2" id="KW-1003">Cell membrane</keyword>
<feature type="transmembrane region" description="Helical" evidence="8">
    <location>
        <begin position="259"/>
        <end position="278"/>
    </location>
</feature>
<evidence type="ECO:0000256" key="7">
    <source>
        <dbReference type="ARBA" id="ARBA00023136"/>
    </source>
</evidence>
<feature type="transmembrane region" description="Helical" evidence="8">
    <location>
        <begin position="185"/>
        <end position="205"/>
    </location>
</feature>
<comment type="caution">
    <text evidence="9">The sequence shown here is derived from an EMBL/GenBank/DDBJ whole genome shotgun (WGS) entry which is preliminary data.</text>
</comment>
<evidence type="ECO:0000256" key="4">
    <source>
        <dbReference type="ARBA" id="ARBA00022960"/>
    </source>
</evidence>
<evidence type="ECO:0000256" key="1">
    <source>
        <dbReference type="ARBA" id="ARBA00004651"/>
    </source>
</evidence>
<evidence type="ECO:0000256" key="5">
    <source>
        <dbReference type="ARBA" id="ARBA00022984"/>
    </source>
</evidence>
<dbReference type="Pfam" id="PF03023">
    <property type="entry name" value="MurJ"/>
    <property type="match status" value="1"/>
</dbReference>
<dbReference type="GO" id="GO:0005886">
    <property type="term" value="C:plasma membrane"/>
    <property type="evidence" value="ECO:0007669"/>
    <property type="project" value="UniProtKB-SubCell"/>
</dbReference>
<dbReference type="PANTHER" id="PTHR43486:SF1">
    <property type="entry name" value="LIPID II FLIPPASE MURJ-RELATED"/>
    <property type="match status" value="1"/>
</dbReference>
<evidence type="ECO:0000313" key="10">
    <source>
        <dbReference type="Proteomes" id="UP001190700"/>
    </source>
</evidence>
<dbReference type="EMBL" id="LGRX02019429">
    <property type="protein sequence ID" value="KAK3258579.1"/>
    <property type="molecule type" value="Genomic_DNA"/>
</dbReference>
<sequence length="320" mass="33466">MRSVVAVLLPATLASGMLQIATYTDLYFASFMPGAAAAMGYANLLAMAPLGILSSSILVPILPRFASLARLPGRDSLRREVIKALGIAIGLGLPLAAVLIPLAGPIVRLVFERRAFDAAATHLVAQLMVLYVAGSPVYLLRDVLLRAFYAIGDGRTPMWVSLGAIVANVVLDYAFVFHLNYGAPGLVVATVLCNALSACTLLAILQSKLGAVRELGAGVRSVVVMTVSAGVSAVATYASYSALRVLSQTLVQGLHGSALVTWLAEAALLGVAAAGLPWRCGAKGVGPRISTHMVQSISDGYLVPKKSLQGERSNHFLCHF</sequence>
<accession>A0AAE0FF66</accession>
<keyword evidence="6 8" id="KW-1133">Transmembrane helix</keyword>
<protein>
    <submittedName>
        <fullName evidence="9">Uncharacterized protein</fullName>
    </submittedName>
</protein>
<feature type="transmembrane region" description="Helical" evidence="8">
    <location>
        <begin position="159"/>
        <end position="179"/>
    </location>
</feature>
<dbReference type="PRINTS" id="PR01806">
    <property type="entry name" value="VIRFACTRMVIN"/>
</dbReference>
<evidence type="ECO:0000256" key="6">
    <source>
        <dbReference type="ARBA" id="ARBA00022989"/>
    </source>
</evidence>
<proteinExistence type="predicted"/>
<name>A0AAE0FF66_9CHLO</name>
<keyword evidence="10" id="KW-1185">Reference proteome</keyword>
<keyword evidence="5" id="KW-0573">Peptidoglycan synthesis</keyword>
<reference evidence="9 10" key="1">
    <citation type="journal article" date="2015" name="Genome Biol. Evol.">
        <title>Comparative Genomics of a Bacterivorous Green Alga Reveals Evolutionary Causalities and Consequences of Phago-Mixotrophic Mode of Nutrition.</title>
        <authorList>
            <person name="Burns J.A."/>
            <person name="Paasch A."/>
            <person name="Narechania A."/>
            <person name="Kim E."/>
        </authorList>
    </citation>
    <scope>NUCLEOTIDE SEQUENCE [LARGE SCALE GENOMIC DNA]</scope>
    <source>
        <strain evidence="9 10">PLY_AMNH</strain>
    </source>
</reference>
<feature type="transmembrane region" description="Helical" evidence="8">
    <location>
        <begin position="84"/>
        <end position="107"/>
    </location>
</feature>
<evidence type="ECO:0000313" key="9">
    <source>
        <dbReference type="EMBL" id="KAK3258579.1"/>
    </source>
</evidence>
<dbReference type="PANTHER" id="PTHR43486">
    <property type="entry name" value="LIPID II FLIPPASE MURJ-RELATED"/>
    <property type="match status" value="1"/>
</dbReference>
<comment type="subcellular location">
    <subcellularLocation>
        <location evidence="1">Cell membrane</location>
        <topology evidence="1">Multi-pass membrane protein</topology>
    </subcellularLocation>
</comment>
<dbReference type="GO" id="GO:0008360">
    <property type="term" value="P:regulation of cell shape"/>
    <property type="evidence" value="ECO:0007669"/>
    <property type="project" value="UniProtKB-KW"/>
</dbReference>
<dbReference type="Proteomes" id="UP001190700">
    <property type="component" value="Unassembled WGS sequence"/>
</dbReference>
<feature type="transmembrane region" description="Helical" evidence="8">
    <location>
        <begin position="119"/>
        <end position="139"/>
    </location>
</feature>
<dbReference type="InterPro" id="IPR004268">
    <property type="entry name" value="MurJ"/>
</dbReference>
<feature type="transmembrane region" description="Helical" evidence="8">
    <location>
        <begin position="217"/>
        <end position="239"/>
    </location>
</feature>
<evidence type="ECO:0000256" key="2">
    <source>
        <dbReference type="ARBA" id="ARBA00022475"/>
    </source>
</evidence>